<feature type="coiled-coil region" evidence="1">
    <location>
        <begin position="169"/>
        <end position="199"/>
    </location>
</feature>
<name>A0A2I6PFA8_9CAUD</name>
<keyword evidence="3" id="KW-1185">Reference proteome</keyword>
<reference evidence="2 3" key="1">
    <citation type="submission" date="2017-12" db="EMBL/GenBank/DDBJ databases">
        <title>Complete genome sequence and characterization of bacteriophage phiP4-3 infecting Proteus pennea.</title>
        <authorList>
            <person name="He Y."/>
            <person name="Yang H."/>
        </authorList>
    </citation>
    <scope>NUCLEOTIDE SEQUENCE [LARGE SCALE GENOMIC DNA]</scope>
</reference>
<proteinExistence type="predicted"/>
<organism evidence="2 3">
    <name type="scientific">Proteus phage phiP4-3</name>
    <dbReference type="NCBI Taxonomy" id="2065203"/>
    <lineage>
        <taxon>Viruses</taxon>
        <taxon>Duplodnaviria</taxon>
        <taxon>Heunggongvirae</taxon>
        <taxon>Uroviricota</taxon>
        <taxon>Caudoviricetes</taxon>
        <taxon>Pantevenvirales</taxon>
        <taxon>Straboviridae</taxon>
        <taxon>Bragavirus</taxon>
        <taxon>Bragavirus p43</taxon>
    </lineage>
</organism>
<evidence type="ECO:0000256" key="1">
    <source>
        <dbReference type="SAM" id="Coils"/>
    </source>
</evidence>
<sequence>MKIKLTSHNGFASMAGIVFPITVNATRRSDGLFKIDYSEVNHLPGFNSSPASSSGYMLHLPGDVHILEDDQNVYMLNDASFVHSITDTRFKRFASLHSTKKANPDLRPRFIPTIEDDKVTHVVVKVAETDNDIIIPGKTEISDFKLTDPISVTQWHRFMILEKDFVPCNNDIEDLRKKLKELMSAVEEATIIKEEAKKLYKTNPEEASKLFKKSGKTVTPVKHEIYAIIDKIEQELK</sequence>
<keyword evidence="1" id="KW-0175">Coiled coil</keyword>
<gene>
    <name evidence="2" type="ORF">phiP43_046</name>
</gene>
<accession>A0A2I6PFA8</accession>
<dbReference type="Proteomes" id="UP000240538">
    <property type="component" value="Segment"/>
</dbReference>
<evidence type="ECO:0000313" key="3">
    <source>
        <dbReference type="Proteomes" id="UP000240538"/>
    </source>
</evidence>
<protein>
    <submittedName>
        <fullName evidence="2">Uncharacterized protein</fullName>
    </submittedName>
</protein>
<dbReference type="EMBL" id="MG696114">
    <property type="protein sequence ID" value="AUM58404.1"/>
    <property type="molecule type" value="Genomic_DNA"/>
</dbReference>
<evidence type="ECO:0000313" key="2">
    <source>
        <dbReference type="EMBL" id="AUM58404.1"/>
    </source>
</evidence>